<dbReference type="EMBL" id="CP021121">
    <property type="protein sequence ID" value="ARQ67602.1"/>
    <property type="molecule type" value="Genomic_DNA"/>
</dbReference>
<accession>A0A1W7CSA5</accession>
<evidence type="ECO:0000313" key="1">
    <source>
        <dbReference type="EMBL" id="ARQ67602.1"/>
    </source>
</evidence>
<name>A0A1W7CSA5_9ACTN</name>
<evidence type="ECO:0000313" key="2">
    <source>
        <dbReference type="Proteomes" id="UP000194218"/>
    </source>
</evidence>
<dbReference type="Proteomes" id="UP000194218">
    <property type="component" value="Chromosome"/>
</dbReference>
<dbReference type="KEGG" id="smao:CAG99_01035"/>
<keyword evidence="2" id="KW-1185">Reference proteome</keyword>
<gene>
    <name evidence="1" type="ORF">CAG99_01035</name>
</gene>
<proteinExistence type="predicted"/>
<organism evidence="1 2">
    <name type="scientific">Streptomyces marincola</name>
    <dbReference type="NCBI Taxonomy" id="2878388"/>
    <lineage>
        <taxon>Bacteria</taxon>
        <taxon>Bacillati</taxon>
        <taxon>Actinomycetota</taxon>
        <taxon>Actinomycetes</taxon>
        <taxon>Kitasatosporales</taxon>
        <taxon>Streptomycetaceae</taxon>
        <taxon>Streptomyces</taxon>
    </lineage>
</organism>
<sequence>MVGPALLLAGCGDEAEAGGEGRPDAGTFVEGTGWRGVVLQAPLEEIGLPDDPRLEAESVVPYEADIERFEEALPATEVFEWGDGQTETVQLADYTRQYTEMTGGGRRALLVAGFCDEDLVSGWETEWLMVMDGGSCFWDASMDLATGEIVSFGFHGIG</sequence>
<protein>
    <submittedName>
        <fullName evidence="1">Uncharacterized protein</fullName>
    </submittedName>
</protein>
<dbReference type="AlphaFoldDB" id="A0A1W7CSA5"/>
<reference evidence="1 2" key="1">
    <citation type="submission" date="2017-05" db="EMBL/GenBank/DDBJ databases">
        <title>Complete genome sequence of Streptomyces sp. SCSIO 03032 revealed the diverse biosynthetic pathways for its bioactive secondary metabolites.</title>
        <authorList>
            <person name="Ma L."/>
            <person name="Zhu Y."/>
            <person name="Zhang W."/>
            <person name="Zhang G."/>
            <person name="Tian X."/>
            <person name="Zhang S."/>
            <person name="Zhang C."/>
        </authorList>
    </citation>
    <scope>NUCLEOTIDE SEQUENCE [LARGE SCALE GENOMIC DNA]</scope>
    <source>
        <strain evidence="1 2">SCSIO 03032</strain>
    </source>
</reference>